<dbReference type="AlphaFoldDB" id="A0AAU9MWW3"/>
<proteinExistence type="predicted"/>
<reference evidence="1 2" key="1">
    <citation type="submission" date="2022-01" db="EMBL/GenBank/DDBJ databases">
        <authorList>
            <person name="Xiong W."/>
            <person name="Schranz E."/>
        </authorList>
    </citation>
    <scope>NUCLEOTIDE SEQUENCE [LARGE SCALE GENOMIC DNA]</scope>
</reference>
<protein>
    <recommendedName>
        <fullName evidence="3">Secreted protein</fullName>
    </recommendedName>
</protein>
<evidence type="ECO:0000313" key="1">
    <source>
        <dbReference type="EMBL" id="CAH1426435.1"/>
    </source>
</evidence>
<name>A0AAU9MWW3_9ASTR</name>
<accession>A0AAU9MWW3</accession>
<gene>
    <name evidence="1" type="ORF">LVIROSA_LOCUS13514</name>
</gene>
<comment type="caution">
    <text evidence="1">The sequence shown here is derived from an EMBL/GenBank/DDBJ whole genome shotgun (WGS) entry which is preliminary data.</text>
</comment>
<evidence type="ECO:0008006" key="3">
    <source>
        <dbReference type="Google" id="ProtNLM"/>
    </source>
</evidence>
<dbReference type="EMBL" id="CAKMRJ010002223">
    <property type="protein sequence ID" value="CAH1426435.1"/>
    <property type="molecule type" value="Genomic_DNA"/>
</dbReference>
<dbReference type="Proteomes" id="UP001157418">
    <property type="component" value="Unassembled WGS sequence"/>
</dbReference>
<organism evidence="1 2">
    <name type="scientific">Lactuca virosa</name>
    <dbReference type="NCBI Taxonomy" id="75947"/>
    <lineage>
        <taxon>Eukaryota</taxon>
        <taxon>Viridiplantae</taxon>
        <taxon>Streptophyta</taxon>
        <taxon>Embryophyta</taxon>
        <taxon>Tracheophyta</taxon>
        <taxon>Spermatophyta</taxon>
        <taxon>Magnoliopsida</taxon>
        <taxon>eudicotyledons</taxon>
        <taxon>Gunneridae</taxon>
        <taxon>Pentapetalae</taxon>
        <taxon>asterids</taxon>
        <taxon>campanulids</taxon>
        <taxon>Asterales</taxon>
        <taxon>Asteraceae</taxon>
        <taxon>Cichorioideae</taxon>
        <taxon>Cichorieae</taxon>
        <taxon>Lactucinae</taxon>
        <taxon>Lactuca</taxon>
    </lineage>
</organism>
<keyword evidence="2" id="KW-1185">Reference proteome</keyword>
<evidence type="ECO:0000313" key="2">
    <source>
        <dbReference type="Proteomes" id="UP001157418"/>
    </source>
</evidence>
<sequence>MRSKRTMITGGSVVLVDCCFFFSGELCQQGRRRKINGVAALIAGWKTYEQQFLAGTRKKEEEREKVC</sequence>